<feature type="compositionally biased region" description="Low complexity" evidence="9">
    <location>
        <begin position="667"/>
        <end position="686"/>
    </location>
</feature>
<dbReference type="InterPro" id="IPR000089">
    <property type="entry name" value="Biotin_lipoyl"/>
</dbReference>
<dbReference type="GO" id="GO:0005739">
    <property type="term" value="C:mitochondrion"/>
    <property type="evidence" value="ECO:0007669"/>
    <property type="project" value="TreeGrafter"/>
</dbReference>
<evidence type="ECO:0000256" key="8">
    <source>
        <dbReference type="PROSITE-ProRule" id="PRU00409"/>
    </source>
</evidence>
<feature type="region of interest" description="Disordered" evidence="9">
    <location>
        <begin position="1"/>
        <end position="46"/>
    </location>
</feature>
<dbReference type="InterPro" id="IPR005482">
    <property type="entry name" value="Biotin_COase_C"/>
</dbReference>
<evidence type="ECO:0000256" key="3">
    <source>
        <dbReference type="ARBA" id="ARBA00021269"/>
    </source>
</evidence>
<dbReference type="Gene3D" id="2.30.29.30">
    <property type="entry name" value="Pleckstrin-homology domain (PH domain)/Phosphotyrosine-binding domain (PTB)"/>
    <property type="match status" value="1"/>
</dbReference>
<evidence type="ECO:0000313" key="14">
    <source>
        <dbReference type="Proteomes" id="UP000623687"/>
    </source>
</evidence>
<name>A0A8H7DUY0_PLEOS</name>
<dbReference type="InterPro" id="IPR042561">
    <property type="entry name" value="Exo84_C_1"/>
</dbReference>
<keyword evidence="5 8" id="KW-0547">Nucleotide-binding</keyword>
<dbReference type="InterPro" id="IPR042560">
    <property type="entry name" value="Exo84_C_2"/>
</dbReference>
<evidence type="ECO:0000256" key="9">
    <source>
        <dbReference type="SAM" id="MobiDB-lite"/>
    </source>
</evidence>
<dbReference type="PROSITE" id="PS50968">
    <property type="entry name" value="BIOTINYL_LIPOYL"/>
    <property type="match status" value="1"/>
</dbReference>
<feature type="domain" description="Biotin carboxylation" evidence="12">
    <location>
        <begin position="922"/>
        <end position="1405"/>
    </location>
</feature>
<dbReference type="GO" id="GO:0005524">
    <property type="term" value="F:ATP binding"/>
    <property type="evidence" value="ECO:0007669"/>
    <property type="project" value="UniProtKB-UniRule"/>
</dbReference>
<dbReference type="InterPro" id="IPR013815">
    <property type="entry name" value="ATP_grasp_subdomain_1"/>
</dbReference>
<dbReference type="Pfam" id="PF08700">
    <property type="entry name" value="VPS51_Exo84_N"/>
    <property type="match status" value="1"/>
</dbReference>
<evidence type="ECO:0000256" key="4">
    <source>
        <dbReference type="ARBA" id="ARBA00022598"/>
    </source>
</evidence>
<dbReference type="Pfam" id="PF16528">
    <property type="entry name" value="Exo84_C"/>
    <property type="match status" value="1"/>
</dbReference>
<dbReference type="CDD" id="cd06850">
    <property type="entry name" value="biotinyl_domain"/>
    <property type="match status" value="1"/>
</dbReference>
<feature type="compositionally biased region" description="Low complexity" evidence="9">
    <location>
        <begin position="727"/>
        <end position="757"/>
    </location>
</feature>
<dbReference type="InterPro" id="IPR050856">
    <property type="entry name" value="Biotin_carboxylase_complex"/>
</dbReference>
<dbReference type="Gene3D" id="3.30.1490.20">
    <property type="entry name" value="ATP-grasp fold, A domain"/>
    <property type="match status" value="1"/>
</dbReference>
<dbReference type="Gene3D" id="1.20.58.1220">
    <property type="entry name" value="Exo84p, C-terminal helical domain"/>
    <property type="match status" value="1"/>
</dbReference>
<dbReference type="InterPro" id="IPR016185">
    <property type="entry name" value="PreATP-grasp_dom_sf"/>
</dbReference>
<keyword evidence="6 8" id="KW-0067">ATP-binding</keyword>
<dbReference type="SUPFAM" id="SSF74788">
    <property type="entry name" value="Cullin repeat-like"/>
    <property type="match status" value="1"/>
</dbReference>
<keyword evidence="14" id="KW-1185">Reference proteome</keyword>
<dbReference type="PANTHER" id="PTHR18866:SF33">
    <property type="entry name" value="METHYLCROTONOYL-COA CARBOXYLASE SUBUNIT ALPHA, MITOCHONDRIAL-RELATED"/>
    <property type="match status" value="1"/>
</dbReference>
<dbReference type="GO" id="GO:0004485">
    <property type="term" value="F:methylcrotonoyl-CoA carboxylase activity"/>
    <property type="evidence" value="ECO:0007669"/>
    <property type="project" value="TreeGrafter"/>
</dbReference>
<evidence type="ECO:0000256" key="5">
    <source>
        <dbReference type="ARBA" id="ARBA00022741"/>
    </source>
</evidence>
<feature type="domain" description="Lipoyl-binding" evidence="10">
    <location>
        <begin position="1575"/>
        <end position="1652"/>
    </location>
</feature>
<dbReference type="Pfam" id="PF00364">
    <property type="entry name" value="Biotin_lipoyl"/>
    <property type="match status" value="1"/>
</dbReference>
<dbReference type="SUPFAM" id="SSF56059">
    <property type="entry name" value="Glutathione synthetase ATP-binding domain-like"/>
    <property type="match status" value="1"/>
</dbReference>
<proteinExistence type="predicted"/>
<dbReference type="SUPFAM" id="SSF52440">
    <property type="entry name" value="PreATP-grasp domain"/>
    <property type="match status" value="1"/>
</dbReference>
<dbReference type="PANTHER" id="PTHR18866">
    <property type="entry name" value="CARBOXYLASE:PYRUVATE/ACETYL-COA/PROPIONYL-COA CARBOXYLASE"/>
    <property type="match status" value="1"/>
</dbReference>
<dbReference type="SUPFAM" id="SSF50729">
    <property type="entry name" value="PH domain-like"/>
    <property type="match status" value="1"/>
</dbReference>
<dbReference type="Gene3D" id="2.40.50.100">
    <property type="match status" value="1"/>
</dbReference>
<feature type="compositionally biased region" description="Basic and acidic residues" evidence="9">
    <location>
        <begin position="827"/>
        <end position="837"/>
    </location>
</feature>
<dbReference type="GO" id="GO:0030133">
    <property type="term" value="C:transport vesicle"/>
    <property type="evidence" value="ECO:0007669"/>
    <property type="project" value="UniProtKB-SubCell"/>
</dbReference>
<feature type="domain" description="ATP-grasp" evidence="11">
    <location>
        <begin position="1041"/>
        <end position="1241"/>
    </location>
</feature>
<dbReference type="GO" id="GO:0046872">
    <property type="term" value="F:metal ion binding"/>
    <property type="evidence" value="ECO:0007669"/>
    <property type="project" value="InterPro"/>
</dbReference>
<dbReference type="InterPro" id="IPR011053">
    <property type="entry name" value="Single_hybrid_motif"/>
</dbReference>
<dbReference type="InterPro" id="IPR011054">
    <property type="entry name" value="Rudment_hybrid_motif"/>
</dbReference>
<protein>
    <recommendedName>
        <fullName evidence="3">Exocyst complex component EXO84</fullName>
    </recommendedName>
</protein>
<dbReference type="FunFam" id="3.30.1490.20:FF:000003">
    <property type="entry name" value="acetyl-CoA carboxylase isoform X1"/>
    <property type="match status" value="1"/>
</dbReference>
<dbReference type="Gene3D" id="3.40.50.20">
    <property type="match status" value="1"/>
</dbReference>
<feature type="region of interest" description="Disordered" evidence="9">
    <location>
        <begin position="281"/>
        <end position="301"/>
    </location>
</feature>
<dbReference type="PROSITE" id="PS50979">
    <property type="entry name" value="BC"/>
    <property type="match status" value="1"/>
</dbReference>
<sequence length="1656" mass="180818">MQSLRTRRSQAPRQAQRTPTTSNRLAKNNASNRDTRKSKVDDRIKKRMSMRYADISGPTELSIPDVPSLPVGIAASANRRRPGEQEELVADRSVGADESRRADDLEHMLDDDNFDPDAYLKAKLANSTEAELKSLQSSLRGAKDGVAFDLQRNVFKNYAEFVLISKEISTLENELLELKESLSEYKSMPSLLHIPDPSSSSSTISTFRRSSMADLRIMYFNQMQALHAQIEGSSKFAPTLPGRHVIAETDGVLSLNAATYKPIGKVKFVVLDDLVLVARRRRRNGGGGGGGSGNPSSGSEGKLVAERCWPINEMLVLDTKDSPSMTNVFKIRHGKETHVYRTQSSGDKKSLLAQFRQVAEELAAKRRKEREGEHERRKTMMLGGNLMDKAPPMPDWMAELSEKAGEGSSMARDKAERDNRWVSEWSDDLSVSIALKEWDKAVGLVEEGKAKSSVTPALATKLPVLTGLLTTSLLSSLALPSNRKAAVVHLISLLIRLDAGPAARRTFLEMREQVMKTLIRKIAFSGDTASYVGEMCMVWFTAIKHTADWFLASFKENEVASSFVEWSRKQIEAYAEMFRTQVYGSDVDTEVIDECVKLTYTQSKKLLQEYGLDFRFLLDELLPKEASTAVSPEARMSKPFSFRGHSIQVPKHDVDSSVLSAFLSPGSSSAASNSTLGTPSRIPSIPLRRRGSPAPPLPVAPASASVIPSSYGTSSNRTSDISSTIYPASATIPTSSSRPPTPTRSRTPNPPSSLTAADPPPVPIIAPTPRSTRTPPPGGRQGMPDYATPRERPPRALRGSPAPPPRSSNRPGSSAMHRPAPVAIPPREVDRRQDCKYSEAQQHSQRQREFNGFHPLRGRSIPVIRGWDNYLFRGGARLGCLRMVEDVMRLRLVALVRCSVFRAVDLTPDRSHTVLHSPRKPHFDKILIANRGEIACRVIRTAKKLGIRTVAVYSEVDKDALHVREADEAYCIGPAPSAESYLRMDKIIEVCHKTGAQAVHPGYGFLSENAVFSEQLAKEGITFIGPPASAIVSMGSKSESKSIMSAAGVPCVPGYHGAEQDPSFLYSQAQQIGFPVLIKAIHGGGGKGMRTVFEESEQAFNEALSSAKRESLKAFGNDTVLIEKYIIHPRHVEVQVFADKLGGVVSLWERDCSVQRRNQKIIEEAPAPGLSPELRADLSAKAIAAARAVDYVGAGTVEFIFDNDTSKFFFMEMNTRLQVEHPVTEMVTGLDLVEWQLEVAAGNPLPLSQAQIPLVGHAFEARIYAENPRNNFLPDSGHLLYLSTPSPTNVFAPTLPSASRKADDSLIPTNDGAVSDSLLHLGVSTRLEQGFEQGAQIGVFYDPMIAKLVVHGQDRTEALRVLRKALDEYQVVGVSTNIEFLRSLAGNQAFIDGEVETGFIPKHTAQLFPPVAEPSHAVLAQGALFVALRDHPNHKIASGVPVSPWNSLSSRRFGGDHYERTISIQTQETSESDDASIATVHIKASSKPGRYNAIVRTDSSETSFLDIPAELASPTSLATTLDGESLKTTIVSQRPPPDVPASLSVNTMERLHVFSSGRKITLVLPSPKWLLSLGGDLLKAAAKGALKAPMPSLVVEVKVKVGDKVVKGQAVVVLESMKTETVLRANTDGVVKAVACKDGEMVAEGKELVDIEEEDV</sequence>
<feature type="region of interest" description="Disordered" evidence="9">
    <location>
        <begin position="667"/>
        <end position="853"/>
    </location>
</feature>
<keyword evidence="7" id="KW-0092">Biotin</keyword>
<keyword evidence="4" id="KW-0436">Ligase</keyword>
<dbReference type="VEuPathDB" id="FungiDB:PC9H_003051"/>
<dbReference type="PROSITE" id="PS50975">
    <property type="entry name" value="ATP_GRASP"/>
    <property type="match status" value="1"/>
</dbReference>
<evidence type="ECO:0000259" key="11">
    <source>
        <dbReference type="PROSITE" id="PS50975"/>
    </source>
</evidence>
<comment type="subcellular location">
    <subcellularLocation>
        <location evidence="2">Cytoplasmic vesicle</location>
        <location evidence="2">Secretory vesicle</location>
    </subcellularLocation>
</comment>
<evidence type="ECO:0000256" key="1">
    <source>
        <dbReference type="ARBA" id="ARBA00001953"/>
    </source>
</evidence>
<dbReference type="RefSeq" id="XP_036634121.1">
    <property type="nucleotide sequence ID" value="XM_036772648.1"/>
</dbReference>
<evidence type="ECO:0000259" key="10">
    <source>
        <dbReference type="PROSITE" id="PS50968"/>
    </source>
</evidence>
<evidence type="ECO:0000256" key="2">
    <source>
        <dbReference type="ARBA" id="ARBA00004398"/>
    </source>
</evidence>
<feature type="compositionally biased region" description="Basic and acidic residues" evidence="9">
    <location>
        <begin position="33"/>
        <end position="44"/>
    </location>
</feature>
<gene>
    <name evidence="13" type="ORF">PC9H_003051</name>
</gene>
<comment type="cofactor">
    <cofactor evidence="1">
        <name>biotin</name>
        <dbReference type="ChEBI" id="CHEBI:57586"/>
    </cofactor>
</comment>
<dbReference type="SMART" id="SM00878">
    <property type="entry name" value="Biotin_carb_C"/>
    <property type="match status" value="1"/>
</dbReference>
<dbReference type="InterPro" id="IPR005479">
    <property type="entry name" value="CPAse_ATP-bd"/>
</dbReference>
<dbReference type="InterPro" id="IPR011761">
    <property type="entry name" value="ATP-grasp"/>
</dbReference>
<feature type="compositionally biased region" description="Basic residues" evidence="9">
    <location>
        <begin position="1"/>
        <end position="10"/>
    </location>
</feature>
<comment type="caution">
    <text evidence="13">The sequence shown here is derived from an EMBL/GenBank/DDBJ whole genome shotgun (WGS) entry which is preliminary data.</text>
</comment>
<dbReference type="Gene3D" id="3.30.700.40">
    <property type="match status" value="1"/>
</dbReference>
<dbReference type="Gene3D" id="1.20.58.1210">
    <property type="entry name" value="Exo84p, N-terminal helical domain"/>
    <property type="match status" value="1"/>
</dbReference>
<dbReference type="InterPro" id="IPR016159">
    <property type="entry name" value="Cullin_repeat-like_dom_sf"/>
</dbReference>
<dbReference type="InterPro" id="IPR005481">
    <property type="entry name" value="BC-like_N"/>
</dbReference>
<dbReference type="Pfam" id="PF25345">
    <property type="entry name" value="PH_EXO84"/>
    <property type="match status" value="1"/>
</dbReference>
<dbReference type="GeneID" id="59372869"/>
<evidence type="ECO:0000256" key="6">
    <source>
        <dbReference type="ARBA" id="ARBA00022840"/>
    </source>
</evidence>
<evidence type="ECO:0000256" key="7">
    <source>
        <dbReference type="ARBA" id="ARBA00023267"/>
    </source>
</evidence>
<dbReference type="Pfam" id="PF02786">
    <property type="entry name" value="CPSase_L_D2"/>
    <property type="match status" value="1"/>
</dbReference>
<accession>A0A8H7DUY0</accession>
<feature type="region of interest" description="Disordered" evidence="9">
    <location>
        <begin position="77"/>
        <end position="98"/>
    </location>
</feature>
<dbReference type="InterPro" id="IPR011764">
    <property type="entry name" value="Biotin_carboxylation_dom"/>
</dbReference>
<feature type="compositionally biased region" description="Polar residues" evidence="9">
    <location>
        <begin position="711"/>
        <end position="726"/>
    </location>
</feature>
<dbReference type="SUPFAM" id="SSF51230">
    <property type="entry name" value="Single hybrid motif"/>
    <property type="match status" value="1"/>
</dbReference>
<organism evidence="13 14">
    <name type="scientific">Pleurotus ostreatus</name>
    <name type="common">Oyster mushroom</name>
    <name type="synonym">White-rot fungus</name>
    <dbReference type="NCBI Taxonomy" id="5322"/>
    <lineage>
        <taxon>Eukaryota</taxon>
        <taxon>Fungi</taxon>
        <taxon>Dikarya</taxon>
        <taxon>Basidiomycota</taxon>
        <taxon>Agaricomycotina</taxon>
        <taxon>Agaricomycetes</taxon>
        <taxon>Agaricomycetidae</taxon>
        <taxon>Agaricales</taxon>
        <taxon>Pleurotineae</taxon>
        <taxon>Pleurotaceae</taxon>
        <taxon>Pleurotus</taxon>
    </lineage>
</organism>
<dbReference type="Gene3D" id="3.30.470.20">
    <property type="entry name" value="ATP-grasp fold, B domain"/>
    <property type="match status" value="1"/>
</dbReference>
<dbReference type="Pfam" id="PF02785">
    <property type="entry name" value="Biotin_carb_C"/>
    <property type="match status" value="1"/>
</dbReference>
<dbReference type="PROSITE" id="PS00867">
    <property type="entry name" value="CPSASE_2"/>
    <property type="match status" value="1"/>
</dbReference>
<dbReference type="EMBL" id="JACETU010000002">
    <property type="protein sequence ID" value="KAF7436222.1"/>
    <property type="molecule type" value="Genomic_DNA"/>
</dbReference>
<dbReference type="OrthoDB" id="196847at2759"/>
<evidence type="ECO:0000313" key="13">
    <source>
        <dbReference type="EMBL" id="KAF7436222.1"/>
    </source>
</evidence>
<dbReference type="InterPro" id="IPR011993">
    <property type="entry name" value="PH-like_dom_sf"/>
</dbReference>
<dbReference type="InterPro" id="IPR032403">
    <property type="entry name" value="Exo84_C"/>
</dbReference>
<dbReference type="SUPFAM" id="SSF51246">
    <property type="entry name" value="Rudiment single hybrid motif"/>
    <property type="match status" value="1"/>
</dbReference>
<dbReference type="Proteomes" id="UP000623687">
    <property type="component" value="Unassembled WGS sequence"/>
</dbReference>
<dbReference type="FunFam" id="3.40.50.20:FF:000010">
    <property type="entry name" value="Propionyl-CoA carboxylase subunit alpha"/>
    <property type="match status" value="1"/>
</dbReference>
<dbReference type="Pfam" id="PF00289">
    <property type="entry name" value="Biotin_carb_N"/>
    <property type="match status" value="1"/>
</dbReference>
<reference evidence="13" key="1">
    <citation type="submission" date="2019-07" db="EMBL/GenBank/DDBJ databases">
        <authorList>
            <person name="Palmer J.M."/>
        </authorList>
    </citation>
    <scope>NUCLEOTIDE SEQUENCE</scope>
    <source>
        <strain evidence="13">PC9</strain>
    </source>
</reference>
<feature type="compositionally biased region" description="Polar residues" evidence="9">
    <location>
        <begin position="11"/>
        <end position="32"/>
    </location>
</feature>
<evidence type="ECO:0000259" key="12">
    <source>
        <dbReference type="PROSITE" id="PS50979"/>
    </source>
</evidence>
<feature type="compositionally biased region" description="Low complexity" evidence="9">
    <location>
        <begin position="700"/>
        <end position="710"/>
    </location>
</feature>